<name>A0A1G2DH34_9BACT</name>
<dbReference type="EMBL" id="MHLN01000002">
    <property type="protein sequence ID" value="OGZ12732.1"/>
    <property type="molecule type" value="Genomic_DNA"/>
</dbReference>
<dbReference type="PROSITE" id="PS00061">
    <property type="entry name" value="ADH_SHORT"/>
    <property type="match status" value="1"/>
</dbReference>
<dbReference type="CDD" id="cd05233">
    <property type="entry name" value="SDR_c"/>
    <property type="match status" value="1"/>
</dbReference>
<accession>A0A1G2DH34</accession>
<gene>
    <name evidence="3" type="ORF">A3D67_02885</name>
</gene>
<dbReference type="PRINTS" id="PR00080">
    <property type="entry name" value="SDRFAMILY"/>
</dbReference>
<comment type="similarity">
    <text evidence="1 2">Belongs to the short-chain dehydrogenases/reductases (SDR) family.</text>
</comment>
<dbReference type="Pfam" id="PF00106">
    <property type="entry name" value="adh_short"/>
    <property type="match status" value="1"/>
</dbReference>
<dbReference type="InterPro" id="IPR002347">
    <property type="entry name" value="SDR_fam"/>
</dbReference>
<evidence type="ECO:0000313" key="3">
    <source>
        <dbReference type="EMBL" id="OGZ12732.1"/>
    </source>
</evidence>
<dbReference type="Gene3D" id="3.40.50.720">
    <property type="entry name" value="NAD(P)-binding Rossmann-like Domain"/>
    <property type="match status" value="1"/>
</dbReference>
<dbReference type="AlphaFoldDB" id="A0A1G2DH34"/>
<dbReference type="InterPro" id="IPR050259">
    <property type="entry name" value="SDR"/>
</dbReference>
<protein>
    <submittedName>
        <fullName evidence="3">Short-chain dehydrogenase</fullName>
    </submittedName>
</protein>
<comment type="caution">
    <text evidence="3">The sequence shown here is derived from an EMBL/GenBank/DDBJ whole genome shotgun (WGS) entry which is preliminary data.</text>
</comment>
<proteinExistence type="inferred from homology"/>
<evidence type="ECO:0000256" key="2">
    <source>
        <dbReference type="RuleBase" id="RU000363"/>
    </source>
</evidence>
<reference evidence="3 4" key="1">
    <citation type="journal article" date="2016" name="Nat. Commun.">
        <title>Thousands of microbial genomes shed light on interconnected biogeochemical processes in an aquifer system.</title>
        <authorList>
            <person name="Anantharaman K."/>
            <person name="Brown C.T."/>
            <person name="Hug L.A."/>
            <person name="Sharon I."/>
            <person name="Castelle C.J."/>
            <person name="Probst A.J."/>
            <person name="Thomas B.C."/>
            <person name="Singh A."/>
            <person name="Wilkins M.J."/>
            <person name="Karaoz U."/>
            <person name="Brodie E.L."/>
            <person name="Williams K.H."/>
            <person name="Hubbard S.S."/>
            <person name="Banfield J.F."/>
        </authorList>
    </citation>
    <scope>NUCLEOTIDE SEQUENCE [LARGE SCALE GENOMIC DNA]</scope>
</reference>
<dbReference type="GO" id="GO:0032787">
    <property type="term" value="P:monocarboxylic acid metabolic process"/>
    <property type="evidence" value="ECO:0007669"/>
    <property type="project" value="UniProtKB-ARBA"/>
</dbReference>
<dbReference type="PANTHER" id="PTHR42879">
    <property type="entry name" value="3-OXOACYL-(ACYL-CARRIER-PROTEIN) REDUCTASE"/>
    <property type="match status" value="1"/>
</dbReference>
<dbReference type="InterPro" id="IPR020904">
    <property type="entry name" value="Sc_DH/Rdtase_CS"/>
</dbReference>
<evidence type="ECO:0000256" key="1">
    <source>
        <dbReference type="ARBA" id="ARBA00006484"/>
    </source>
</evidence>
<evidence type="ECO:0000313" key="4">
    <source>
        <dbReference type="Proteomes" id="UP000178099"/>
    </source>
</evidence>
<dbReference type="FunFam" id="3.40.50.720:FF:000084">
    <property type="entry name" value="Short-chain dehydrogenase reductase"/>
    <property type="match status" value="1"/>
</dbReference>
<dbReference type="PANTHER" id="PTHR42879:SF2">
    <property type="entry name" value="3-OXOACYL-[ACYL-CARRIER-PROTEIN] REDUCTASE FABG"/>
    <property type="match status" value="1"/>
</dbReference>
<dbReference type="SUPFAM" id="SSF51735">
    <property type="entry name" value="NAD(P)-binding Rossmann-fold domains"/>
    <property type="match status" value="1"/>
</dbReference>
<organism evidence="3 4">
    <name type="scientific">Candidatus Lloydbacteria bacterium RIFCSPHIGHO2_02_FULL_51_22</name>
    <dbReference type="NCBI Taxonomy" id="1798663"/>
    <lineage>
        <taxon>Bacteria</taxon>
        <taxon>Candidatus Lloydiibacteriota</taxon>
    </lineage>
</organism>
<dbReference type="PRINTS" id="PR00081">
    <property type="entry name" value="GDHRDH"/>
</dbReference>
<dbReference type="InterPro" id="IPR036291">
    <property type="entry name" value="NAD(P)-bd_dom_sf"/>
</dbReference>
<dbReference type="Proteomes" id="UP000178099">
    <property type="component" value="Unassembled WGS sequence"/>
</dbReference>
<sequence length="252" mass="27729">MAASKKHIIVTGGSRGIGRAITEVLLRNGYKVSITGKDEKQLAKTTKELSLLGSIDYHAFNLARRNEVENFVKEWDQPIYGLVNNAGVVEVENINDSDTGSWDRVLGVNLHGVYFLTKGLTKHIQNNGRIVSISSQLGKEGRAGYGAYCASKFGVLGLTKCWAKELGSRGITVNAVCPGWVKTEMGKKDLKRIAEERGVTIKALYKEICEPLELKRFTEPEEVANLVAFLISSQASGITGRDMLLNTIWNQQ</sequence>